<evidence type="ECO:0000313" key="1">
    <source>
        <dbReference type="EMBL" id="CCC95848.1"/>
    </source>
</evidence>
<dbReference type="VEuPathDB" id="TriTrypDB:TcIL3000.11.13540"/>
<sequence length="554" mass="60821">MPSKGTTVAVVAGAAAALGAAVYFARRRKPISEIDDDDVFTAPVPSQDKGVRKPTNTIIQANDALSVENKLLAEALKELSESSCDKVTSHATVESSAGAAGDRKNFPQLGLSLAVPSPWKIREDLSPYPNVAMLTVWNEDLVTQDVAQQPGSVPMIVLSVEDIRGENVDLDEFKDRCKELAVNQMMMMSGGAIEPKVTKNFATRVGPFRHTLEYSQSLPPFCNIVVLNLIEVSGHVAYTFQIMGSPEVMTKYRPLFMEMAKGVRIEGNVSTALGYVEIHTGTVKVDIDTTWSWNYPGSDGALAAFTTSSPTKKEEIFLYEKDKVPEMVHDVQSESNVDGVFIVSALDGLHERKTFTYKNYALVVKPLHKPRSQLDERLMVAVIKSVEPSTAEPKPKKGGMFVNKEHGYRVNVVGGGRIVASSIGGGSVAYAPQGLSEGNGIDTPPTVTIRVGSPENDPDCMGSVEEWEMRMRQEGKEGGVKDIVRTTVKGEPCLTFVTQNMEELMPGQRMEIRGKVFIFVREGKTTLVRWEMATGLWKKFERDMNAFVESLEFI</sequence>
<proteinExistence type="predicted"/>
<protein>
    <submittedName>
        <fullName evidence="1">Uncharacterized protein TCIL3000_11_13540</fullName>
    </submittedName>
</protein>
<dbReference type="AlphaFoldDB" id="G0V2H6"/>
<reference evidence="1" key="1">
    <citation type="journal article" date="2012" name="Proc. Natl. Acad. Sci. U.S.A.">
        <title>Antigenic diversity is generated by distinct evolutionary mechanisms in African trypanosome species.</title>
        <authorList>
            <person name="Jackson A.P."/>
            <person name="Berry A."/>
            <person name="Aslett M."/>
            <person name="Allison H.C."/>
            <person name="Burton P."/>
            <person name="Vavrova-Anderson J."/>
            <person name="Brown R."/>
            <person name="Browne H."/>
            <person name="Corton N."/>
            <person name="Hauser H."/>
            <person name="Gamble J."/>
            <person name="Gilderthorp R."/>
            <person name="Marcello L."/>
            <person name="McQuillan J."/>
            <person name="Otto T.D."/>
            <person name="Quail M.A."/>
            <person name="Sanders M.J."/>
            <person name="van Tonder A."/>
            <person name="Ginger M.L."/>
            <person name="Field M.C."/>
            <person name="Barry J.D."/>
            <person name="Hertz-Fowler C."/>
            <person name="Berriman M."/>
        </authorList>
    </citation>
    <scope>NUCLEOTIDE SEQUENCE</scope>
    <source>
        <strain evidence="1">IL3000</strain>
    </source>
</reference>
<gene>
    <name evidence="1" type="ORF">TCIL3000_11_13540</name>
</gene>
<accession>G0V2H6</accession>
<dbReference type="EMBL" id="HE575324">
    <property type="protein sequence ID" value="CCC95848.1"/>
    <property type="molecule type" value="Genomic_DNA"/>
</dbReference>
<organism evidence="1">
    <name type="scientific">Trypanosoma congolense (strain IL3000)</name>
    <dbReference type="NCBI Taxonomy" id="1068625"/>
    <lineage>
        <taxon>Eukaryota</taxon>
        <taxon>Discoba</taxon>
        <taxon>Euglenozoa</taxon>
        <taxon>Kinetoplastea</taxon>
        <taxon>Metakinetoplastina</taxon>
        <taxon>Trypanosomatida</taxon>
        <taxon>Trypanosomatidae</taxon>
        <taxon>Trypanosoma</taxon>
        <taxon>Nannomonas</taxon>
    </lineage>
</organism>
<name>G0V2H6_TRYCI</name>